<keyword evidence="9" id="KW-1185">Reference proteome</keyword>
<reference evidence="8 9" key="1">
    <citation type="submission" date="2021-01" db="EMBL/GenBank/DDBJ databases">
        <title>Actinoplanes sp. nov. LDG1-06 isolated from lichen.</title>
        <authorList>
            <person name="Saeng-In P."/>
            <person name="Phongsopitanun W."/>
            <person name="Kanchanasin P."/>
            <person name="Yuki M."/>
            <person name="Kudo T."/>
            <person name="Ohkuma M."/>
            <person name="Tanasupawat S."/>
        </authorList>
    </citation>
    <scope>NUCLEOTIDE SEQUENCE [LARGE SCALE GENOMIC DNA]</scope>
    <source>
        <strain evidence="8 9">LDG1-06</strain>
    </source>
</reference>
<gene>
    <name evidence="8" type="ORF">JIG36_39595</name>
</gene>
<evidence type="ECO:0000256" key="6">
    <source>
        <dbReference type="SAM" id="Phobius"/>
    </source>
</evidence>
<feature type="transmembrane region" description="Helical" evidence="6">
    <location>
        <begin position="335"/>
        <end position="361"/>
    </location>
</feature>
<evidence type="ECO:0000256" key="2">
    <source>
        <dbReference type="ARBA" id="ARBA00022475"/>
    </source>
</evidence>
<comment type="caution">
    <text evidence="8">The sequence shown here is derived from an EMBL/GenBank/DDBJ whole genome shotgun (WGS) entry which is preliminary data.</text>
</comment>
<keyword evidence="5 6" id="KW-0472">Membrane</keyword>
<feature type="transmembrane region" description="Helical" evidence="6">
    <location>
        <begin position="420"/>
        <end position="443"/>
    </location>
</feature>
<evidence type="ECO:0000256" key="5">
    <source>
        <dbReference type="ARBA" id="ARBA00023136"/>
    </source>
</evidence>
<evidence type="ECO:0000256" key="1">
    <source>
        <dbReference type="ARBA" id="ARBA00004651"/>
    </source>
</evidence>
<dbReference type="Pfam" id="PF02687">
    <property type="entry name" value="FtsX"/>
    <property type="match status" value="1"/>
</dbReference>
<dbReference type="Proteomes" id="UP000632138">
    <property type="component" value="Unassembled WGS sequence"/>
</dbReference>
<evidence type="ECO:0000256" key="4">
    <source>
        <dbReference type="ARBA" id="ARBA00022989"/>
    </source>
</evidence>
<protein>
    <recommendedName>
        <fullName evidence="7">ABC3 transporter permease C-terminal domain-containing protein</fullName>
    </recommendedName>
</protein>
<evidence type="ECO:0000259" key="7">
    <source>
        <dbReference type="Pfam" id="PF02687"/>
    </source>
</evidence>
<feature type="transmembrane region" description="Helical" evidence="6">
    <location>
        <begin position="289"/>
        <end position="314"/>
    </location>
</feature>
<dbReference type="EMBL" id="JAENHP010000020">
    <property type="protein sequence ID" value="MBM2621626.1"/>
    <property type="molecule type" value="Genomic_DNA"/>
</dbReference>
<feature type="transmembrane region" description="Helical" evidence="6">
    <location>
        <begin position="506"/>
        <end position="528"/>
    </location>
</feature>
<organism evidence="8 9">
    <name type="scientific">Paractinoplanes ovalisporus</name>
    <dbReference type="NCBI Taxonomy" id="2810368"/>
    <lineage>
        <taxon>Bacteria</taxon>
        <taxon>Bacillati</taxon>
        <taxon>Actinomycetota</taxon>
        <taxon>Actinomycetes</taxon>
        <taxon>Micromonosporales</taxon>
        <taxon>Micromonosporaceae</taxon>
        <taxon>Paractinoplanes</taxon>
    </lineage>
</organism>
<comment type="subcellular location">
    <subcellularLocation>
        <location evidence="1">Cell membrane</location>
        <topology evidence="1">Multi-pass membrane protein</topology>
    </subcellularLocation>
</comment>
<sequence length="1003" mass="104138">MIQLVLAMIWTRRGQAVTLALLALFAVASAVASPAYLTAIDRAIAAGQIATSTAAERGVVIAGTVDNRVQSGAPDFANVGAALVELPGFTYVYGSSFPTVGLEKDAVYPSRLVFRQDACANVRIVSGRCLIGEDDVIVGAATARRAGLAAGDAVTLTFAAFVDDPHDPYWEPKGVPKRLVIAGTYEVDDTADPYWGSHGYFTSIPARGPTEPILTGSTTFATMDHGMTDLTIDGTAGADALDVDNLGTLDAGLLALTRKATEIGPNLQVNTEIPYLLQRIESGREAAHLLVPVLAVPLVLLACFSIFLAVGYGTQGRQSELAVVALRGSRWWNRWWLATGENLFAILAGAVAGCLAGQLLVNAVAAARFPGVGADPGWASLRYAPFAALAALAAAVLAQRRQLLSPVATLLRRNPVRVNGPRAIAVEAVVILLAVVCAVQLAVSGGSLTGVGLLAPAFVMLALALLSARALLPLVTRYATRALAAGRLGPALAGFQLSRRPGAQRLFALLVATVAVAAYATCAVDVAARGRVVQSELGVGAARVIQVEPVFRSQLLHAVREVDPEGRFAMATTRLRSGDSAEPVGLAADTTRLAAVASWPAGGPSAQEVAHELRPGAPPPMVIGGPDLKIKATAGDVIKGKELRLNVVVSSLADQGEALVSLGDLRPGEWTYEQNVAACSRGCRISGLQFMVNDKVVGVTGHLTIESVTSGAPGDTVTPAVLADPSRWRMPSFGRVSSAPGGLRVDIDAPGELPEGAWLHPVDTPYPLPIAYAGRPPSGDVLTGLDGFSFAVDDAAGLSAVPRLGQRATLVDLEYADRLAIDAAPALLPEVWLNHKAPPDIDERLTEAGLTVLSDARAAQVHSQLSQQGPALALWFHLIAGGLAVLLGAFALVLAAAVDRARRVEDLTALRIQGLGRATTSRATLWTYPALVGIASLVGVVTALAGWAATGWALPLAGIHPAALPLPSWPRVLVLAGAAALVLLVLAVVALTTGRDLRSRIKP</sequence>
<keyword evidence="2" id="KW-1003">Cell membrane</keyword>
<feature type="transmembrane region" description="Helical" evidence="6">
    <location>
        <begin position="969"/>
        <end position="992"/>
    </location>
</feature>
<dbReference type="InterPro" id="IPR003838">
    <property type="entry name" value="ABC3_permease_C"/>
</dbReference>
<feature type="transmembrane region" description="Helical" evidence="6">
    <location>
        <begin position="449"/>
        <end position="472"/>
    </location>
</feature>
<proteinExistence type="predicted"/>
<feature type="transmembrane region" description="Helical" evidence="6">
    <location>
        <begin position="925"/>
        <end position="949"/>
    </location>
</feature>
<name>A0ABS2AP67_9ACTN</name>
<evidence type="ECO:0000313" key="9">
    <source>
        <dbReference type="Proteomes" id="UP000632138"/>
    </source>
</evidence>
<feature type="transmembrane region" description="Helical" evidence="6">
    <location>
        <begin position="874"/>
        <end position="898"/>
    </location>
</feature>
<dbReference type="RefSeq" id="WP_203381594.1">
    <property type="nucleotide sequence ID" value="NZ_JAENHP010000020.1"/>
</dbReference>
<keyword evidence="3 6" id="KW-0812">Transmembrane</keyword>
<evidence type="ECO:0000256" key="3">
    <source>
        <dbReference type="ARBA" id="ARBA00022692"/>
    </source>
</evidence>
<feature type="transmembrane region" description="Helical" evidence="6">
    <location>
        <begin position="381"/>
        <end position="399"/>
    </location>
</feature>
<evidence type="ECO:0000313" key="8">
    <source>
        <dbReference type="EMBL" id="MBM2621626.1"/>
    </source>
</evidence>
<accession>A0ABS2AP67</accession>
<keyword evidence="4 6" id="KW-1133">Transmembrane helix</keyword>
<feature type="domain" description="ABC3 transporter permease C-terminal" evidence="7">
    <location>
        <begin position="295"/>
        <end position="397"/>
    </location>
</feature>